<dbReference type="RefSeq" id="WP_146164305.1">
    <property type="nucleotide sequence ID" value="NZ_PVZG01000036.1"/>
</dbReference>
<dbReference type="AlphaFoldDB" id="A0A2T0RDN6"/>
<feature type="transmembrane region" description="Helical" evidence="1">
    <location>
        <begin position="70"/>
        <end position="92"/>
    </location>
</feature>
<name>A0A2T0RDN6_9ACTN</name>
<protein>
    <submittedName>
        <fullName evidence="2">Uncharacterized protein</fullName>
    </submittedName>
</protein>
<evidence type="ECO:0000256" key="1">
    <source>
        <dbReference type="SAM" id="Phobius"/>
    </source>
</evidence>
<keyword evidence="1" id="KW-0472">Membrane</keyword>
<proteinExistence type="predicted"/>
<dbReference type="EMBL" id="PVZG01000036">
    <property type="protein sequence ID" value="PRY19278.1"/>
    <property type="molecule type" value="Genomic_DNA"/>
</dbReference>
<sequence>MQKKRGRPRKDDVFGGGAIVRWRLTYAAKFAFATSLLLFVLSAIVYSPFIMKGLAGERIDWESLSDVGQAYGGMSAVLAGLALCGVGSSLTLQQRQTRQDRASGERQRHLELIKLAIDHPEFLEVVDIDLFKDPRSAALMYANLSVGHWLAAWELGEIDDQELRSNLRTFFRSPLSRAWWNGVGAHWVSGANRKRRRFLSIVFEEFTEARKRAESSPLAMLREGEAPDLRRGLRCRHESRKPVLLAAAAGFGLGVVVSGLQLKGRKKIPRSPGRAR</sequence>
<gene>
    <name evidence="2" type="ORF">CLV70_13641</name>
</gene>
<keyword evidence="1" id="KW-0812">Transmembrane</keyword>
<feature type="transmembrane region" description="Helical" evidence="1">
    <location>
        <begin position="243"/>
        <end position="262"/>
    </location>
</feature>
<evidence type="ECO:0000313" key="2">
    <source>
        <dbReference type="EMBL" id="PRY19278.1"/>
    </source>
</evidence>
<dbReference type="InterPro" id="IPR045728">
    <property type="entry name" value="DUF6082"/>
</dbReference>
<feature type="transmembrane region" description="Helical" evidence="1">
    <location>
        <begin position="30"/>
        <end position="50"/>
    </location>
</feature>
<comment type="caution">
    <text evidence="2">The sequence shown here is derived from an EMBL/GenBank/DDBJ whole genome shotgun (WGS) entry which is preliminary data.</text>
</comment>
<keyword evidence="1" id="KW-1133">Transmembrane helix</keyword>
<dbReference type="OrthoDB" id="3297561at2"/>
<keyword evidence="3" id="KW-1185">Reference proteome</keyword>
<dbReference type="Pfam" id="PF19560">
    <property type="entry name" value="DUF6082"/>
    <property type="match status" value="1"/>
</dbReference>
<reference evidence="2 3" key="1">
    <citation type="submission" date="2018-03" db="EMBL/GenBank/DDBJ databases">
        <title>Genomic Encyclopedia of Archaeal and Bacterial Type Strains, Phase II (KMG-II): from individual species to whole genera.</title>
        <authorList>
            <person name="Goeker M."/>
        </authorList>
    </citation>
    <scope>NUCLEOTIDE SEQUENCE [LARGE SCALE GENOMIC DNA]</scope>
    <source>
        <strain evidence="2 3">DSM 45348</strain>
    </source>
</reference>
<evidence type="ECO:0000313" key="3">
    <source>
        <dbReference type="Proteomes" id="UP000239209"/>
    </source>
</evidence>
<accession>A0A2T0RDN6</accession>
<dbReference type="Proteomes" id="UP000239209">
    <property type="component" value="Unassembled WGS sequence"/>
</dbReference>
<organism evidence="2 3">
    <name type="scientific">Pseudosporangium ferrugineum</name>
    <dbReference type="NCBI Taxonomy" id="439699"/>
    <lineage>
        <taxon>Bacteria</taxon>
        <taxon>Bacillati</taxon>
        <taxon>Actinomycetota</taxon>
        <taxon>Actinomycetes</taxon>
        <taxon>Micromonosporales</taxon>
        <taxon>Micromonosporaceae</taxon>
        <taxon>Pseudosporangium</taxon>
    </lineage>
</organism>